<gene>
    <name evidence="6" type="ORF">LZC95_33250</name>
</gene>
<dbReference type="InterPro" id="IPR005119">
    <property type="entry name" value="LysR_subst-bd"/>
</dbReference>
<name>A0ABZ2K4M9_9BACT</name>
<dbReference type="InterPro" id="IPR036390">
    <property type="entry name" value="WH_DNA-bd_sf"/>
</dbReference>
<keyword evidence="2" id="KW-0805">Transcription regulation</keyword>
<evidence type="ECO:0000256" key="3">
    <source>
        <dbReference type="ARBA" id="ARBA00023125"/>
    </source>
</evidence>
<comment type="similarity">
    <text evidence="1">Belongs to the LysR transcriptional regulatory family.</text>
</comment>
<dbReference type="SUPFAM" id="SSF46785">
    <property type="entry name" value="Winged helix' DNA-binding domain"/>
    <property type="match status" value="1"/>
</dbReference>
<dbReference type="InterPro" id="IPR058163">
    <property type="entry name" value="LysR-type_TF_proteobact-type"/>
</dbReference>
<keyword evidence="4" id="KW-0804">Transcription</keyword>
<dbReference type="CDD" id="cd08422">
    <property type="entry name" value="PBP2_CrgA_like"/>
    <property type="match status" value="1"/>
</dbReference>
<dbReference type="SUPFAM" id="SSF53850">
    <property type="entry name" value="Periplasmic binding protein-like II"/>
    <property type="match status" value="1"/>
</dbReference>
<dbReference type="Gene3D" id="3.40.190.290">
    <property type="match status" value="1"/>
</dbReference>
<evidence type="ECO:0000256" key="4">
    <source>
        <dbReference type="ARBA" id="ARBA00023163"/>
    </source>
</evidence>
<dbReference type="PANTHER" id="PTHR30537">
    <property type="entry name" value="HTH-TYPE TRANSCRIPTIONAL REGULATOR"/>
    <property type="match status" value="1"/>
</dbReference>
<organism evidence="6 7">
    <name type="scientific">Pendulispora brunnea</name>
    <dbReference type="NCBI Taxonomy" id="2905690"/>
    <lineage>
        <taxon>Bacteria</taxon>
        <taxon>Pseudomonadati</taxon>
        <taxon>Myxococcota</taxon>
        <taxon>Myxococcia</taxon>
        <taxon>Myxococcales</taxon>
        <taxon>Sorangiineae</taxon>
        <taxon>Pendulisporaceae</taxon>
        <taxon>Pendulispora</taxon>
    </lineage>
</organism>
<dbReference type="InterPro" id="IPR036388">
    <property type="entry name" value="WH-like_DNA-bd_sf"/>
</dbReference>
<dbReference type="Pfam" id="PF00126">
    <property type="entry name" value="HTH_1"/>
    <property type="match status" value="1"/>
</dbReference>
<keyword evidence="3" id="KW-0238">DNA-binding</keyword>
<evidence type="ECO:0000313" key="7">
    <source>
        <dbReference type="Proteomes" id="UP001379533"/>
    </source>
</evidence>
<feature type="domain" description="HTH lysR-type" evidence="5">
    <location>
        <begin position="1"/>
        <end position="58"/>
    </location>
</feature>
<sequence>MDLNDARFFLDVIGHGSFSAAARAAGVPVSTVSRRIARLEAGLGVTLLTRTTRQLALTEAGRIYLAHAERAVAELDRAARLVRDLEAKPKGRIRMTASRGVAILIWPAIAAFLQRFPEVTIELDAHERRVNLVEERYDLAVYTGRLDDSSLIARKVLEGVYGLFASPDYLARRGRPRTVRDLEQHDCILVGERAQRTRWPIRQRRRTVRIRVRGRIRVNEIGLAHRATLDGQGIGKLPVAMASADVREGRLERVLPNADSGPIPAWIIYPSSGPLSAGLRALVEHLLAELPRLYERIKAA</sequence>
<evidence type="ECO:0000256" key="2">
    <source>
        <dbReference type="ARBA" id="ARBA00023015"/>
    </source>
</evidence>
<dbReference type="Pfam" id="PF03466">
    <property type="entry name" value="LysR_substrate"/>
    <property type="match status" value="1"/>
</dbReference>
<dbReference type="PROSITE" id="PS50931">
    <property type="entry name" value="HTH_LYSR"/>
    <property type="match status" value="1"/>
</dbReference>
<dbReference type="InterPro" id="IPR000847">
    <property type="entry name" value="LysR_HTH_N"/>
</dbReference>
<evidence type="ECO:0000313" key="6">
    <source>
        <dbReference type="EMBL" id="WXA91311.1"/>
    </source>
</evidence>
<accession>A0ABZ2K4M9</accession>
<proteinExistence type="inferred from homology"/>
<dbReference type="Gene3D" id="1.10.10.10">
    <property type="entry name" value="Winged helix-like DNA-binding domain superfamily/Winged helix DNA-binding domain"/>
    <property type="match status" value="1"/>
</dbReference>
<evidence type="ECO:0000256" key="1">
    <source>
        <dbReference type="ARBA" id="ARBA00009437"/>
    </source>
</evidence>
<dbReference type="RefSeq" id="WP_394841930.1">
    <property type="nucleotide sequence ID" value="NZ_CP089982.1"/>
</dbReference>
<dbReference type="EMBL" id="CP089982">
    <property type="protein sequence ID" value="WXA91311.1"/>
    <property type="molecule type" value="Genomic_DNA"/>
</dbReference>
<dbReference type="Proteomes" id="UP001379533">
    <property type="component" value="Chromosome"/>
</dbReference>
<reference evidence="6 7" key="1">
    <citation type="submission" date="2021-12" db="EMBL/GenBank/DDBJ databases">
        <title>Discovery of the Pendulisporaceae a myxobacterial family with distinct sporulation behavior and unique specialized metabolism.</title>
        <authorList>
            <person name="Garcia R."/>
            <person name="Popoff A."/>
            <person name="Bader C.D."/>
            <person name="Loehr J."/>
            <person name="Walesch S."/>
            <person name="Walt C."/>
            <person name="Boldt J."/>
            <person name="Bunk B."/>
            <person name="Haeckl F.J.F.P.J."/>
            <person name="Gunesch A.P."/>
            <person name="Birkelbach J."/>
            <person name="Nuebel U."/>
            <person name="Pietschmann T."/>
            <person name="Bach T."/>
            <person name="Mueller R."/>
        </authorList>
    </citation>
    <scope>NUCLEOTIDE SEQUENCE [LARGE SCALE GENOMIC DNA]</scope>
    <source>
        <strain evidence="6 7">MSr12523</strain>
    </source>
</reference>
<evidence type="ECO:0000259" key="5">
    <source>
        <dbReference type="PROSITE" id="PS50931"/>
    </source>
</evidence>
<protein>
    <submittedName>
        <fullName evidence="6">LysR family transcriptional regulator</fullName>
    </submittedName>
</protein>
<dbReference type="PANTHER" id="PTHR30537:SF5">
    <property type="entry name" value="HTH-TYPE TRANSCRIPTIONAL ACTIVATOR TTDR-RELATED"/>
    <property type="match status" value="1"/>
</dbReference>
<keyword evidence="7" id="KW-1185">Reference proteome</keyword>